<sequence>GIVAGLVVITPGAGYVDSYAAVAYGIIGGMVCNLASKVKLRLNYDDTMDVFAVHGVGGFIGNILTSIFADKDIVLLSGDEIPGGAINGNFIQILIQLSSFAGMFYSFVITLIILYIMKTIMRVDQNFDLRLTNNAELEGTDKTEHGESAYCFDDL</sequence>
<comment type="caution">
    <text evidence="1">The sequence shown here is derived from an EMBL/GenBank/DDBJ whole genome shotgun (WGS) entry which is preliminary data.</text>
</comment>
<feature type="non-terminal residue" evidence="1">
    <location>
        <position position="1"/>
    </location>
</feature>
<reference evidence="1" key="1">
    <citation type="submission" date="2021-06" db="EMBL/GenBank/DDBJ databases">
        <authorList>
            <person name="Kallberg Y."/>
            <person name="Tangrot J."/>
            <person name="Rosling A."/>
        </authorList>
    </citation>
    <scope>NUCLEOTIDE SEQUENCE</scope>
    <source>
        <strain evidence="1">IL203A</strain>
    </source>
</reference>
<organism evidence="1 2">
    <name type="scientific">Dentiscutata heterogama</name>
    <dbReference type="NCBI Taxonomy" id="1316150"/>
    <lineage>
        <taxon>Eukaryota</taxon>
        <taxon>Fungi</taxon>
        <taxon>Fungi incertae sedis</taxon>
        <taxon>Mucoromycota</taxon>
        <taxon>Glomeromycotina</taxon>
        <taxon>Glomeromycetes</taxon>
        <taxon>Diversisporales</taxon>
        <taxon>Gigasporaceae</taxon>
        <taxon>Dentiscutata</taxon>
    </lineage>
</organism>
<dbReference type="EMBL" id="CAJVPU010001111">
    <property type="protein sequence ID" value="CAG8471350.1"/>
    <property type="molecule type" value="Genomic_DNA"/>
</dbReference>
<accession>A0ACA9KG35</accession>
<gene>
    <name evidence="1" type="ORF">DHETER_LOCUS1727</name>
</gene>
<dbReference type="Proteomes" id="UP000789702">
    <property type="component" value="Unassembled WGS sequence"/>
</dbReference>
<evidence type="ECO:0000313" key="1">
    <source>
        <dbReference type="EMBL" id="CAG8471350.1"/>
    </source>
</evidence>
<name>A0ACA9KG35_9GLOM</name>
<protein>
    <submittedName>
        <fullName evidence="1">16202_t:CDS:1</fullName>
    </submittedName>
</protein>
<keyword evidence="2" id="KW-1185">Reference proteome</keyword>
<evidence type="ECO:0000313" key="2">
    <source>
        <dbReference type="Proteomes" id="UP000789702"/>
    </source>
</evidence>
<proteinExistence type="predicted"/>